<dbReference type="Proteomes" id="UP000176501">
    <property type="component" value="Unassembled WGS sequence"/>
</dbReference>
<dbReference type="EMBL" id="MGFE01000020">
    <property type="protein sequence ID" value="OGL98385.1"/>
    <property type="molecule type" value="Genomic_DNA"/>
</dbReference>
<sequence>MHTWQERISRVGFFTSAISYAAFWLADIMRPGFVARYLSVHLFLLAAVVFGAWWALCVREYRDWPFPQYVIAALFGLLLAALAWNVGAGFESYRLLAVVAAAMGPALVLSLVRSI</sequence>
<proteinExistence type="predicted"/>
<feature type="transmembrane region" description="Helical" evidence="1">
    <location>
        <begin position="69"/>
        <end position="87"/>
    </location>
</feature>
<evidence type="ECO:0000313" key="3">
    <source>
        <dbReference type="Proteomes" id="UP000176501"/>
    </source>
</evidence>
<keyword evidence="1" id="KW-1133">Transmembrane helix</keyword>
<reference evidence="2 3" key="1">
    <citation type="journal article" date="2016" name="Nat. Commun.">
        <title>Thousands of microbial genomes shed light on interconnected biogeochemical processes in an aquifer system.</title>
        <authorList>
            <person name="Anantharaman K."/>
            <person name="Brown C.T."/>
            <person name="Hug L.A."/>
            <person name="Sharon I."/>
            <person name="Castelle C.J."/>
            <person name="Probst A.J."/>
            <person name="Thomas B.C."/>
            <person name="Singh A."/>
            <person name="Wilkins M.J."/>
            <person name="Karaoz U."/>
            <person name="Brodie E.L."/>
            <person name="Williams K.H."/>
            <person name="Hubbard S.S."/>
            <person name="Banfield J.F."/>
        </authorList>
    </citation>
    <scope>NUCLEOTIDE SEQUENCE [LARGE SCALE GENOMIC DNA]</scope>
</reference>
<feature type="transmembrane region" description="Helical" evidence="1">
    <location>
        <begin position="38"/>
        <end position="57"/>
    </location>
</feature>
<evidence type="ECO:0000313" key="2">
    <source>
        <dbReference type="EMBL" id="OGL98385.1"/>
    </source>
</evidence>
<evidence type="ECO:0000256" key="1">
    <source>
        <dbReference type="SAM" id="Phobius"/>
    </source>
</evidence>
<feature type="transmembrane region" description="Helical" evidence="1">
    <location>
        <begin position="93"/>
        <end position="112"/>
    </location>
</feature>
<dbReference type="AlphaFoldDB" id="A0A1F7W6D4"/>
<organism evidence="2 3">
    <name type="scientific">Candidatus Uhrbacteria bacterium RIFOXYB2_FULL_57_15</name>
    <dbReference type="NCBI Taxonomy" id="1802422"/>
    <lineage>
        <taxon>Bacteria</taxon>
        <taxon>Candidatus Uhriibacteriota</taxon>
    </lineage>
</organism>
<comment type="caution">
    <text evidence="2">The sequence shown here is derived from an EMBL/GenBank/DDBJ whole genome shotgun (WGS) entry which is preliminary data.</text>
</comment>
<name>A0A1F7W6D4_9BACT</name>
<keyword evidence="1" id="KW-0812">Transmembrane</keyword>
<keyword evidence="1" id="KW-0472">Membrane</keyword>
<gene>
    <name evidence="2" type="ORF">A2304_01670</name>
</gene>
<protein>
    <submittedName>
        <fullName evidence="2">Uncharacterized protein</fullName>
    </submittedName>
</protein>
<accession>A0A1F7W6D4</accession>